<dbReference type="PATRIC" id="fig|68223.7.peg.5387"/>
<evidence type="ECO:0000313" key="2">
    <source>
        <dbReference type="Proteomes" id="UP000033551"/>
    </source>
</evidence>
<dbReference type="OrthoDB" id="4084071at2"/>
<dbReference type="Proteomes" id="UP000033551">
    <property type="component" value="Unassembled WGS sequence"/>
</dbReference>
<reference evidence="1 2" key="1">
    <citation type="submission" date="2015-02" db="EMBL/GenBank/DDBJ databases">
        <authorList>
            <person name="Ju K.-S."/>
            <person name="Doroghazi J.R."/>
            <person name="Metcalf W."/>
        </authorList>
    </citation>
    <scope>NUCLEOTIDE SEQUENCE [LARGE SCALE GENOMIC DNA]</scope>
    <source>
        <strain evidence="1 2">NRRL ISP-5550</strain>
    </source>
</reference>
<accession>A0A0F4JPG0</accession>
<dbReference type="RefSeq" id="WP_045947003.1">
    <property type="nucleotide sequence ID" value="NZ_JZWV01000210.1"/>
</dbReference>
<dbReference type="EMBL" id="JZWV01000210">
    <property type="protein sequence ID" value="KJY35638.1"/>
    <property type="molecule type" value="Genomic_DNA"/>
</dbReference>
<dbReference type="AlphaFoldDB" id="A0A0F4JPG0"/>
<evidence type="ECO:0000313" key="1">
    <source>
        <dbReference type="EMBL" id="KJY35638.1"/>
    </source>
</evidence>
<organism evidence="1 2">
    <name type="scientific">Streptomyces katrae</name>
    <dbReference type="NCBI Taxonomy" id="68223"/>
    <lineage>
        <taxon>Bacteria</taxon>
        <taxon>Bacillati</taxon>
        <taxon>Actinomycetota</taxon>
        <taxon>Actinomycetes</taxon>
        <taxon>Kitasatosporales</taxon>
        <taxon>Streptomycetaceae</taxon>
        <taxon>Streptomyces</taxon>
    </lineage>
</organism>
<sequence length="254" mass="27068">MSIAELQVYSVEEADVTGGVCLVRCVGGTARSGQVYAAGESRVWLRGAERHGQAVDSFGAGHTARVRLAGAVVALLIRGQVLTSVPPDGHGLAELEAWLDTGPPLTDEPRPRTLRSLAIGGMQNERLPDGTRLRWGRVALAAAHRCAAAEGASDLLRGIELASVRAYLLREFGPGPGGDPAALGREALALIDLTPAEAAARARDWRALPRERILHLRRIKNLLRWAGAARPYLAPGDPLAQALETWSQVGRQLP</sequence>
<proteinExistence type="predicted"/>
<comment type="caution">
    <text evidence="1">The sequence shown here is derived from an EMBL/GenBank/DDBJ whole genome shotgun (WGS) entry which is preliminary data.</text>
</comment>
<name>A0A0F4JPG0_9ACTN</name>
<gene>
    <name evidence="1" type="ORF">VR44_09695</name>
</gene>
<keyword evidence="2" id="KW-1185">Reference proteome</keyword>
<protein>
    <submittedName>
        <fullName evidence="1">Uncharacterized protein</fullName>
    </submittedName>
</protein>
<dbReference type="STRING" id="68223.GCA_002028425_03489"/>